<dbReference type="InterPro" id="IPR006680">
    <property type="entry name" value="Amidohydro-rel"/>
</dbReference>
<feature type="domain" description="Amidohydrolase-related" evidence="1">
    <location>
        <begin position="103"/>
        <end position="325"/>
    </location>
</feature>
<proteinExistence type="predicted"/>
<dbReference type="Pfam" id="PF04909">
    <property type="entry name" value="Amidohydro_2"/>
    <property type="match status" value="1"/>
</dbReference>
<dbReference type="InterPro" id="IPR032466">
    <property type="entry name" value="Metal_Hydrolase"/>
</dbReference>
<keyword evidence="2" id="KW-0378">Hydrolase</keyword>
<name>A0A4P7D4E6_9BURK</name>
<dbReference type="SUPFAM" id="SSF51556">
    <property type="entry name" value="Metallo-dependent hydrolases"/>
    <property type="match status" value="1"/>
</dbReference>
<accession>A0A4P7D4E6</accession>
<keyword evidence="3" id="KW-1185">Reference proteome</keyword>
<organism evidence="2 3">
    <name type="scientific">Paraburkholderia pallida</name>
    <dbReference type="NCBI Taxonomy" id="2547399"/>
    <lineage>
        <taxon>Bacteria</taxon>
        <taxon>Pseudomonadati</taxon>
        <taxon>Pseudomonadota</taxon>
        <taxon>Betaproteobacteria</taxon>
        <taxon>Burkholderiales</taxon>
        <taxon>Burkholderiaceae</taxon>
        <taxon>Paraburkholderia</taxon>
    </lineage>
</organism>
<protein>
    <submittedName>
        <fullName evidence="2">Amidohydrolase</fullName>
    </submittedName>
</protein>
<dbReference type="RefSeq" id="WP_134759268.1">
    <property type="nucleotide sequence ID" value="NZ_CP038151.1"/>
</dbReference>
<dbReference type="PANTHER" id="PTHR42889:SF1">
    <property type="entry name" value="BLR3681 PROTEIN"/>
    <property type="match status" value="1"/>
</dbReference>
<sequence>MIDDIFVFDNAIHLYDMSAQNLRDDRPDAAVTRDNILKYVKTLRWPSNQRFEDPSFNWARRWETEDMYDLVFKQSPTDMAMAQVVPMFDLFKNGESPVATQHAMAAAYPDQVLFCGGVDPMHRGLNYALDQMDIQMHDLGARSFKFYNGHDRIADCWRCDDERLAYPMYERALAAGVNVLQFHKGNPWGLQNMEYLQPYDIQAPARDFPEISFIVHHLALPYFEQMVSIAARFPNVYLSLAGYISLYRFAPRRVQDHLGRLLQMVGPEKLLWASEAALAGGPAPTLKAFMELEIPEDLRRDYGYPQITYDTKKKILGENFARLMGIDIESKKRELVANGKLPPQKAEAA</sequence>
<evidence type="ECO:0000313" key="3">
    <source>
        <dbReference type="Proteomes" id="UP000295727"/>
    </source>
</evidence>
<dbReference type="PANTHER" id="PTHR42889">
    <property type="entry name" value="BLR3681 PROTEIN"/>
    <property type="match status" value="1"/>
</dbReference>
<reference evidence="2 3" key="1">
    <citation type="submission" date="2019-03" db="EMBL/GenBank/DDBJ databases">
        <title>Paraburkholderia sp. 7MH5, isolated from subtropical forest soil.</title>
        <authorList>
            <person name="Gao Z.-H."/>
            <person name="Qiu L.-H."/>
        </authorList>
    </citation>
    <scope>NUCLEOTIDE SEQUENCE [LARGE SCALE GENOMIC DNA]</scope>
    <source>
        <strain evidence="2 3">7MH5</strain>
    </source>
</reference>
<dbReference type="AlphaFoldDB" id="A0A4P7D4E6"/>
<evidence type="ECO:0000259" key="1">
    <source>
        <dbReference type="Pfam" id="PF04909"/>
    </source>
</evidence>
<dbReference type="OrthoDB" id="7325417at2"/>
<dbReference type="GO" id="GO:0016787">
    <property type="term" value="F:hydrolase activity"/>
    <property type="evidence" value="ECO:0007669"/>
    <property type="project" value="UniProtKB-KW"/>
</dbReference>
<gene>
    <name evidence="2" type="ORF">E1956_41835</name>
</gene>
<dbReference type="Proteomes" id="UP000295727">
    <property type="component" value="Chromosome 4"/>
</dbReference>
<evidence type="ECO:0000313" key="2">
    <source>
        <dbReference type="EMBL" id="QBR03651.1"/>
    </source>
</evidence>
<dbReference type="Gene3D" id="3.20.20.140">
    <property type="entry name" value="Metal-dependent hydrolases"/>
    <property type="match status" value="1"/>
</dbReference>
<dbReference type="EMBL" id="CP038151">
    <property type="protein sequence ID" value="QBR03651.1"/>
    <property type="molecule type" value="Genomic_DNA"/>
</dbReference>
<dbReference type="KEGG" id="ppai:E1956_41835"/>